<comment type="subcellular location">
    <subcellularLocation>
        <location evidence="1">Membrane</location>
        <topology evidence="1">Multi-pass membrane protein</topology>
    </subcellularLocation>
</comment>
<evidence type="ECO:0000313" key="7">
    <source>
        <dbReference type="Proteomes" id="UP000661691"/>
    </source>
</evidence>
<feature type="transmembrane region" description="Helical" evidence="5">
    <location>
        <begin position="31"/>
        <end position="48"/>
    </location>
</feature>
<accession>A0A926N8D0</accession>
<evidence type="ECO:0000256" key="4">
    <source>
        <dbReference type="ARBA" id="ARBA00023136"/>
    </source>
</evidence>
<dbReference type="Pfam" id="PF13564">
    <property type="entry name" value="DoxX_2"/>
    <property type="match status" value="1"/>
</dbReference>
<keyword evidence="7" id="KW-1185">Reference proteome</keyword>
<dbReference type="GO" id="GO:0016020">
    <property type="term" value="C:membrane"/>
    <property type="evidence" value="ECO:0007669"/>
    <property type="project" value="UniProtKB-SubCell"/>
</dbReference>
<protein>
    <submittedName>
        <fullName evidence="6">DoxX family protein</fullName>
    </submittedName>
</protein>
<comment type="caution">
    <text evidence="6">The sequence shown here is derived from an EMBL/GenBank/DDBJ whole genome shotgun (WGS) entry which is preliminary data.</text>
</comment>
<keyword evidence="3 5" id="KW-1133">Transmembrane helix</keyword>
<evidence type="ECO:0000256" key="5">
    <source>
        <dbReference type="SAM" id="Phobius"/>
    </source>
</evidence>
<dbReference type="AlphaFoldDB" id="A0A926N8D0"/>
<proteinExistence type="predicted"/>
<reference evidence="6" key="1">
    <citation type="submission" date="2020-09" db="EMBL/GenBank/DDBJ databases">
        <title>A novel bacterium of genus Hazenella, isolated from South China Sea.</title>
        <authorList>
            <person name="Huang H."/>
            <person name="Mo K."/>
            <person name="Hu Y."/>
        </authorList>
    </citation>
    <scope>NUCLEOTIDE SEQUENCE</scope>
    <source>
        <strain evidence="6">IB182357</strain>
    </source>
</reference>
<evidence type="ECO:0000256" key="1">
    <source>
        <dbReference type="ARBA" id="ARBA00004141"/>
    </source>
</evidence>
<evidence type="ECO:0000313" key="6">
    <source>
        <dbReference type="EMBL" id="MBD1373931.1"/>
    </source>
</evidence>
<dbReference type="InterPro" id="IPR032808">
    <property type="entry name" value="DoxX"/>
</dbReference>
<dbReference type="EMBL" id="JACXAH010000047">
    <property type="protein sequence ID" value="MBD1373931.1"/>
    <property type="molecule type" value="Genomic_DNA"/>
</dbReference>
<dbReference type="RefSeq" id="WP_191141136.1">
    <property type="nucleotide sequence ID" value="NZ_JACXAG020000015.1"/>
</dbReference>
<keyword evidence="2 5" id="KW-0812">Transmembrane</keyword>
<evidence type="ECO:0000256" key="2">
    <source>
        <dbReference type="ARBA" id="ARBA00022692"/>
    </source>
</evidence>
<feature type="transmembrane region" description="Helical" evidence="5">
    <location>
        <begin position="68"/>
        <end position="86"/>
    </location>
</feature>
<sequence length="145" mass="15705">MAPLIVLLTTFIIFRTIGSLGIVYVNDWQTSLQLALACMFFLTASAHWGKRKKDLVRMVPPAIPYPNIVVTVTGVLEMIGAILLVIPPTTRVASICLALLLVVMFPANIRAAKHKLTLGGKATPSLWPRTMIQAIFLAAVILAGI</sequence>
<dbReference type="Proteomes" id="UP000661691">
    <property type="component" value="Unassembled WGS sequence"/>
</dbReference>
<organism evidence="6 7">
    <name type="scientific">Polycladospora coralii</name>
    <dbReference type="NCBI Taxonomy" id="2771432"/>
    <lineage>
        <taxon>Bacteria</taxon>
        <taxon>Bacillati</taxon>
        <taxon>Bacillota</taxon>
        <taxon>Bacilli</taxon>
        <taxon>Bacillales</taxon>
        <taxon>Thermoactinomycetaceae</taxon>
        <taxon>Polycladospora</taxon>
    </lineage>
</organism>
<gene>
    <name evidence="6" type="ORF">IC620_16425</name>
</gene>
<dbReference type="PANTHER" id="PTHR36974:SF1">
    <property type="entry name" value="DOXX FAMILY MEMBRANE PROTEIN"/>
    <property type="match status" value="1"/>
</dbReference>
<keyword evidence="4 5" id="KW-0472">Membrane</keyword>
<evidence type="ECO:0000256" key="3">
    <source>
        <dbReference type="ARBA" id="ARBA00022989"/>
    </source>
</evidence>
<name>A0A926N8D0_9BACL</name>
<dbReference type="PANTHER" id="PTHR36974">
    <property type="entry name" value="MEMBRANE PROTEIN-RELATED"/>
    <property type="match status" value="1"/>
</dbReference>
<feature type="transmembrane region" description="Helical" evidence="5">
    <location>
        <begin position="92"/>
        <end position="109"/>
    </location>
</feature>